<evidence type="ECO:0000313" key="1">
    <source>
        <dbReference type="EMBL" id="PPS07589.1"/>
    </source>
</evidence>
<dbReference type="OrthoDB" id="1415334at2759"/>
<dbReference type="EMBL" id="KZ664120">
    <property type="protein sequence ID" value="PPS07589.1"/>
    <property type="molecule type" value="Genomic_DNA"/>
</dbReference>
<protein>
    <submittedName>
        <fullName evidence="1">Uncharacterized protein</fullName>
    </submittedName>
</protein>
<accession>A0A2P5XW73</accession>
<sequence>MKTWRQWSLFIGTRSNQNAPIQLFAKLTGVEPIEYPTLLGKEHGAQTLYMVVSITYVDSQSTIHGIDIDLNGAPKISVVGDDVYHNSDHSDHEVDSDSDLDVDGVPDDGNKNVGEHGVVGILPYKPAEMVRSMNVKVHPRRNELFQVTKTIAAYAKVSLNVEQFIDDVFTLKSTLLVWENEFLVLPDLST</sequence>
<dbReference type="Proteomes" id="UP000239757">
    <property type="component" value="Unassembled WGS sequence"/>
</dbReference>
<gene>
    <name evidence="1" type="ORF">GOBAR_AA13061</name>
</gene>
<proteinExistence type="predicted"/>
<evidence type="ECO:0000313" key="2">
    <source>
        <dbReference type="Proteomes" id="UP000239757"/>
    </source>
</evidence>
<name>A0A2P5XW73_GOSBA</name>
<reference evidence="1 2" key="1">
    <citation type="submission" date="2015-01" db="EMBL/GenBank/DDBJ databases">
        <title>Genome of allotetraploid Gossypium barbadense reveals genomic plasticity and fiber elongation in cotton evolution.</title>
        <authorList>
            <person name="Chen X."/>
            <person name="Liu X."/>
            <person name="Zhao B."/>
            <person name="Zheng H."/>
            <person name="Hu Y."/>
            <person name="Lu G."/>
            <person name="Yang C."/>
            <person name="Chen J."/>
            <person name="Shan C."/>
            <person name="Zhang L."/>
            <person name="Zhou Y."/>
            <person name="Wang L."/>
            <person name="Guo W."/>
            <person name="Bai Y."/>
            <person name="Ruan J."/>
            <person name="Shangguan X."/>
            <person name="Mao Y."/>
            <person name="Jiang J."/>
            <person name="Zhu Y."/>
            <person name="Lei J."/>
            <person name="Kang H."/>
            <person name="Chen S."/>
            <person name="He X."/>
            <person name="Wang R."/>
            <person name="Wang Y."/>
            <person name="Chen J."/>
            <person name="Wang L."/>
            <person name="Yu S."/>
            <person name="Wang B."/>
            <person name="Wei J."/>
            <person name="Song S."/>
            <person name="Lu X."/>
            <person name="Gao Z."/>
            <person name="Gu W."/>
            <person name="Deng X."/>
            <person name="Ma D."/>
            <person name="Wang S."/>
            <person name="Liang W."/>
            <person name="Fang L."/>
            <person name="Cai C."/>
            <person name="Zhu X."/>
            <person name="Zhou B."/>
            <person name="Zhang Y."/>
            <person name="Chen Z."/>
            <person name="Xu S."/>
            <person name="Zhu R."/>
            <person name="Wang S."/>
            <person name="Zhang T."/>
            <person name="Zhao G."/>
        </authorList>
    </citation>
    <scope>NUCLEOTIDE SEQUENCE [LARGE SCALE GENOMIC DNA]</scope>
    <source>
        <strain evidence="2">cv. Xinhai21</strain>
        <tissue evidence="1">Leaf</tissue>
    </source>
</reference>
<organism evidence="1 2">
    <name type="scientific">Gossypium barbadense</name>
    <name type="common">Sea Island cotton</name>
    <name type="synonym">Hibiscus barbadensis</name>
    <dbReference type="NCBI Taxonomy" id="3634"/>
    <lineage>
        <taxon>Eukaryota</taxon>
        <taxon>Viridiplantae</taxon>
        <taxon>Streptophyta</taxon>
        <taxon>Embryophyta</taxon>
        <taxon>Tracheophyta</taxon>
        <taxon>Spermatophyta</taxon>
        <taxon>Magnoliopsida</taxon>
        <taxon>eudicotyledons</taxon>
        <taxon>Gunneridae</taxon>
        <taxon>Pentapetalae</taxon>
        <taxon>rosids</taxon>
        <taxon>malvids</taxon>
        <taxon>Malvales</taxon>
        <taxon>Malvaceae</taxon>
        <taxon>Malvoideae</taxon>
        <taxon>Gossypium</taxon>
    </lineage>
</organism>
<dbReference type="AlphaFoldDB" id="A0A2P5XW73"/>